<evidence type="ECO:0000313" key="2">
    <source>
        <dbReference type="EMBL" id="PXX69023.1"/>
    </source>
</evidence>
<sequence length="411" mass="42807">MLAPERRTRADVISAAAIAVLVVIAAVLVWVRGDAHGTESVTASSPVPTPVAADQLPTALRELWHAPDTASGRALTSAGVAVTGDEGTVTGHDPRTGADLWHYRRDMPLCGIEGQFSMVVAVYRDERGCSQATLLAGDSGARRTARSSYMDPSVRLSVDGTYVLAQGPKRLEMWRSDLVRTIEYGFVDAPVNVKTQPRKGCTLLSAGSSPSRLGVLERCPEDAANRLTMLNPAPKDNTVPEEFGSHVLSGPGADSADARVLAVSDNRIVLYLPGAPASAGTEAAAPRLAVYDASGNPIVVHQLSAPLSDKTTTTRIGSAYLVFTGNSVIALNGSTFDPMWTAAGALGAPTMMAGRLLMPTAGAIVGLDPTTGAEVARIPVDRPGYSGAPISLAVLGTTILEQRGTELYALG</sequence>
<evidence type="ECO:0000313" key="3">
    <source>
        <dbReference type="Proteomes" id="UP000247569"/>
    </source>
</evidence>
<reference evidence="2 3" key="1">
    <citation type="submission" date="2018-05" db="EMBL/GenBank/DDBJ databases">
        <title>Genomic Encyclopedia of Type Strains, Phase IV (KMG-IV): sequencing the most valuable type-strain genomes for metagenomic binning, comparative biology and taxonomic classification.</title>
        <authorList>
            <person name="Goeker M."/>
        </authorList>
    </citation>
    <scope>NUCLEOTIDE SEQUENCE [LARGE SCALE GENOMIC DNA]</scope>
    <source>
        <strain evidence="2 3">DSM 44704</strain>
    </source>
</reference>
<dbReference type="OrthoDB" id="5182370at2"/>
<keyword evidence="1" id="KW-1133">Transmembrane helix</keyword>
<dbReference type="AlphaFoldDB" id="A0A318K7V5"/>
<protein>
    <submittedName>
        <fullName evidence="2">Putative pyrroloquinoline-quinone binding quinoprotein</fullName>
    </submittedName>
</protein>
<keyword evidence="3" id="KW-1185">Reference proteome</keyword>
<dbReference type="InterPro" id="IPR011047">
    <property type="entry name" value="Quinoprotein_ADH-like_sf"/>
</dbReference>
<dbReference type="Proteomes" id="UP000247569">
    <property type="component" value="Unassembled WGS sequence"/>
</dbReference>
<accession>A0A318K7V5</accession>
<comment type="caution">
    <text evidence="2">The sequence shown here is derived from an EMBL/GenBank/DDBJ whole genome shotgun (WGS) entry which is preliminary data.</text>
</comment>
<dbReference type="RefSeq" id="WP_040738242.1">
    <property type="nucleotide sequence ID" value="NZ_QJKF01000002.1"/>
</dbReference>
<proteinExistence type="predicted"/>
<evidence type="ECO:0000256" key="1">
    <source>
        <dbReference type="SAM" id="Phobius"/>
    </source>
</evidence>
<dbReference type="EMBL" id="QJKF01000002">
    <property type="protein sequence ID" value="PXX69023.1"/>
    <property type="molecule type" value="Genomic_DNA"/>
</dbReference>
<dbReference type="SUPFAM" id="SSF50998">
    <property type="entry name" value="Quinoprotein alcohol dehydrogenase-like"/>
    <property type="match status" value="1"/>
</dbReference>
<keyword evidence="1" id="KW-0812">Transmembrane</keyword>
<dbReference type="InterPro" id="IPR015943">
    <property type="entry name" value="WD40/YVTN_repeat-like_dom_sf"/>
</dbReference>
<name>A0A318K7V5_9NOCA</name>
<organism evidence="2 3">
    <name type="scientific">Nocardia tenerifensis</name>
    <dbReference type="NCBI Taxonomy" id="228006"/>
    <lineage>
        <taxon>Bacteria</taxon>
        <taxon>Bacillati</taxon>
        <taxon>Actinomycetota</taxon>
        <taxon>Actinomycetes</taxon>
        <taxon>Mycobacteriales</taxon>
        <taxon>Nocardiaceae</taxon>
        <taxon>Nocardia</taxon>
    </lineage>
</organism>
<keyword evidence="1" id="KW-0472">Membrane</keyword>
<dbReference type="Gene3D" id="2.130.10.10">
    <property type="entry name" value="YVTN repeat-like/Quinoprotein amine dehydrogenase"/>
    <property type="match status" value="1"/>
</dbReference>
<gene>
    <name evidence="2" type="ORF">DFR70_102709</name>
</gene>
<feature type="transmembrane region" description="Helical" evidence="1">
    <location>
        <begin position="12"/>
        <end position="31"/>
    </location>
</feature>